<organism evidence="3 4">
    <name type="scientific">Nesterenkonia lacusekhoensis</name>
    <dbReference type="NCBI Taxonomy" id="150832"/>
    <lineage>
        <taxon>Bacteria</taxon>
        <taxon>Bacillati</taxon>
        <taxon>Actinomycetota</taxon>
        <taxon>Actinomycetes</taxon>
        <taxon>Micrococcales</taxon>
        <taxon>Micrococcaceae</taxon>
        <taxon>Nesterenkonia</taxon>
    </lineage>
</organism>
<dbReference type="EMBL" id="JAGINX010000001">
    <property type="protein sequence ID" value="MBP2317812.1"/>
    <property type="molecule type" value="Genomic_DNA"/>
</dbReference>
<accession>A0ABS4T030</accession>
<dbReference type="SUPFAM" id="SSF51679">
    <property type="entry name" value="Bacterial luciferase-like"/>
    <property type="match status" value="1"/>
</dbReference>
<dbReference type="PANTHER" id="PTHR30137:SF6">
    <property type="entry name" value="LUCIFERASE-LIKE MONOOXYGENASE"/>
    <property type="match status" value="1"/>
</dbReference>
<comment type="similarity">
    <text evidence="1">To bacterial alkanal monooxygenase alpha and beta chains.</text>
</comment>
<dbReference type="PANTHER" id="PTHR30137">
    <property type="entry name" value="LUCIFERASE-LIKE MONOOXYGENASE"/>
    <property type="match status" value="1"/>
</dbReference>
<sequence length="323" mass="35066">MRLSLLDRSRTRSGYPEGDALRHSVERAVKAESLGYHRFWGAEHHAVPGIASGSPAVLLAAVGARTSRIRLGSGGVMLPHHQPLVVAEQFLMLEALHPGRVDLGLGRTLGFTAPVRRALRQDADDVETFAADLEELRSYLRREAPVTARPVTGTAPSLFQLATGQGLVTAARLGLPAVIGGPVLHSPELGEAVAAYRRDFQPSAEAPQPQVIISLDLYPAETQEQARELALPEAWAMARSRETGEFSPLEPVEQIRQQRWSPRTTSRVEKSLHRMIGGPAGVVVPAVERLMEVTGAEELVASTSTYDREALAGMDAELMRMML</sequence>
<dbReference type="NCBIfam" id="TIGR03558">
    <property type="entry name" value="oxido_grp_1"/>
    <property type="match status" value="1"/>
</dbReference>
<dbReference type="Proteomes" id="UP001519331">
    <property type="component" value="Unassembled WGS sequence"/>
</dbReference>
<feature type="domain" description="Luciferase-like" evidence="2">
    <location>
        <begin position="3"/>
        <end position="250"/>
    </location>
</feature>
<reference evidence="3 4" key="1">
    <citation type="submission" date="2021-03" db="EMBL/GenBank/DDBJ databases">
        <title>Sequencing the genomes of 1000 actinobacteria strains.</title>
        <authorList>
            <person name="Klenk H.-P."/>
        </authorList>
    </citation>
    <scope>NUCLEOTIDE SEQUENCE [LARGE SCALE GENOMIC DNA]</scope>
    <source>
        <strain evidence="3 4">DSM 12544</strain>
    </source>
</reference>
<comment type="caution">
    <text evidence="3">The sequence shown here is derived from an EMBL/GenBank/DDBJ whole genome shotgun (WGS) entry which is preliminary data.</text>
</comment>
<protein>
    <submittedName>
        <fullName evidence="3">Luciferase family oxidoreductase group 1</fullName>
    </submittedName>
</protein>
<dbReference type="InterPro" id="IPR019949">
    <property type="entry name" value="CmoO-like"/>
</dbReference>
<evidence type="ECO:0000313" key="4">
    <source>
        <dbReference type="Proteomes" id="UP001519331"/>
    </source>
</evidence>
<name>A0ABS4T030_9MICC</name>
<evidence type="ECO:0000256" key="1">
    <source>
        <dbReference type="ARBA" id="ARBA00007789"/>
    </source>
</evidence>
<evidence type="ECO:0000259" key="2">
    <source>
        <dbReference type="Pfam" id="PF00296"/>
    </source>
</evidence>
<dbReference type="Gene3D" id="3.20.20.30">
    <property type="entry name" value="Luciferase-like domain"/>
    <property type="match status" value="1"/>
</dbReference>
<dbReference type="Pfam" id="PF00296">
    <property type="entry name" value="Bac_luciferase"/>
    <property type="match status" value="1"/>
</dbReference>
<dbReference type="RefSeq" id="WP_210048100.1">
    <property type="nucleotide sequence ID" value="NZ_JAGINX010000001.1"/>
</dbReference>
<gene>
    <name evidence="3" type="ORF">JOF45_000831</name>
</gene>
<dbReference type="InterPro" id="IPR011251">
    <property type="entry name" value="Luciferase-like_dom"/>
</dbReference>
<dbReference type="InterPro" id="IPR050766">
    <property type="entry name" value="Bact_Lucif_Oxidored"/>
</dbReference>
<evidence type="ECO:0000313" key="3">
    <source>
        <dbReference type="EMBL" id="MBP2317812.1"/>
    </source>
</evidence>
<dbReference type="InterPro" id="IPR036661">
    <property type="entry name" value="Luciferase-like_sf"/>
</dbReference>
<proteinExistence type="predicted"/>
<keyword evidence="4" id="KW-1185">Reference proteome</keyword>